<feature type="compositionally biased region" description="Polar residues" evidence="1">
    <location>
        <begin position="88"/>
        <end position="101"/>
    </location>
</feature>
<name>A0AAW0D8P0_9AGAR</name>
<feature type="compositionally biased region" description="Low complexity" evidence="1">
    <location>
        <begin position="39"/>
        <end position="49"/>
    </location>
</feature>
<feature type="compositionally biased region" description="Basic and acidic residues" evidence="1">
    <location>
        <begin position="239"/>
        <end position="255"/>
    </location>
</feature>
<protein>
    <submittedName>
        <fullName evidence="2">Uncharacterized protein</fullName>
    </submittedName>
</protein>
<evidence type="ECO:0000313" key="3">
    <source>
        <dbReference type="Proteomes" id="UP001362999"/>
    </source>
</evidence>
<feature type="region of interest" description="Disordered" evidence="1">
    <location>
        <begin position="235"/>
        <end position="271"/>
    </location>
</feature>
<comment type="caution">
    <text evidence="2">The sequence shown here is derived from an EMBL/GenBank/DDBJ whole genome shotgun (WGS) entry which is preliminary data.</text>
</comment>
<gene>
    <name evidence="2" type="ORF">R3P38DRAFT_2765567</name>
</gene>
<evidence type="ECO:0000256" key="1">
    <source>
        <dbReference type="SAM" id="MobiDB-lite"/>
    </source>
</evidence>
<accession>A0AAW0D8P0</accession>
<keyword evidence="3" id="KW-1185">Reference proteome</keyword>
<dbReference type="AlphaFoldDB" id="A0AAW0D8P0"/>
<feature type="region of interest" description="Disordered" evidence="1">
    <location>
        <begin position="1"/>
        <end position="102"/>
    </location>
</feature>
<dbReference type="Proteomes" id="UP001362999">
    <property type="component" value="Unassembled WGS sequence"/>
</dbReference>
<sequence length="359" mass="40229">MAMTTRNKGKRAKLSQPGTKTTTGKGRKSAATKPPPAHRSPSPAASPEPEQGSEYEENHDEEEEDREEEEDDCDEEEEDDGDGESGEVTQNAQNARSQHWQPWQDRVLVQQANTDRPFLLNNLQQRATAWTATADAVNATISKTATRPWTPRSGEACRKCLQRLIAKFKTREAESLQKTGTNEEVTEFMHVLGELSALADGEVVASSRKVKTKQGLEAAMKGLVKSDRLCDLSSVDSATARERQGQRGTKRKNDENSAPSANATNKRRKNNLGALHEVLNTRLEQDEAELRAPRKEDEVRHNAHIEALKVMTETLANVNEGLRSMHDQQQKTNALLEAQELHRREEQIRRREQELGISK</sequence>
<evidence type="ECO:0000313" key="2">
    <source>
        <dbReference type="EMBL" id="KAK7046810.1"/>
    </source>
</evidence>
<organism evidence="2 3">
    <name type="scientific">Favolaschia claudopus</name>
    <dbReference type="NCBI Taxonomy" id="2862362"/>
    <lineage>
        <taxon>Eukaryota</taxon>
        <taxon>Fungi</taxon>
        <taxon>Dikarya</taxon>
        <taxon>Basidiomycota</taxon>
        <taxon>Agaricomycotina</taxon>
        <taxon>Agaricomycetes</taxon>
        <taxon>Agaricomycetidae</taxon>
        <taxon>Agaricales</taxon>
        <taxon>Marasmiineae</taxon>
        <taxon>Mycenaceae</taxon>
        <taxon>Favolaschia</taxon>
    </lineage>
</organism>
<proteinExistence type="predicted"/>
<feature type="compositionally biased region" description="Acidic residues" evidence="1">
    <location>
        <begin position="51"/>
        <end position="85"/>
    </location>
</feature>
<dbReference type="EMBL" id="JAWWNJ010000010">
    <property type="protein sequence ID" value="KAK7046810.1"/>
    <property type="molecule type" value="Genomic_DNA"/>
</dbReference>
<reference evidence="2 3" key="1">
    <citation type="journal article" date="2024" name="J Genomics">
        <title>Draft genome sequencing and assembly of Favolaschia claudopus CIRM-BRFM 2984 isolated from oak limbs.</title>
        <authorList>
            <person name="Navarro D."/>
            <person name="Drula E."/>
            <person name="Chaduli D."/>
            <person name="Cazenave R."/>
            <person name="Ahrendt S."/>
            <person name="Wang J."/>
            <person name="Lipzen A."/>
            <person name="Daum C."/>
            <person name="Barry K."/>
            <person name="Grigoriev I.V."/>
            <person name="Favel A."/>
            <person name="Rosso M.N."/>
            <person name="Martin F."/>
        </authorList>
    </citation>
    <scope>NUCLEOTIDE SEQUENCE [LARGE SCALE GENOMIC DNA]</scope>
    <source>
        <strain evidence="2 3">CIRM-BRFM 2984</strain>
    </source>
</reference>